<dbReference type="GO" id="GO:0005813">
    <property type="term" value="C:centrosome"/>
    <property type="evidence" value="ECO:0007669"/>
    <property type="project" value="TreeGrafter"/>
</dbReference>
<feature type="compositionally biased region" description="Polar residues" evidence="2">
    <location>
        <begin position="967"/>
        <end position="981"/>
    </location>
</feature>
<feature type="region of interest" description="Disordered" evidence="2">
    <location>
        <begin position="750"/>
        <end position="770"/>
    </location>
</feature>
<proteinExistence type="predicted"/>
<feature type="coiled-coil region" evidence="1">
    <location>
        <begin position="219"/>
        <end position="253"/>
    </location>
</feature>
<reference evidence="4" key="1">
    <citation type="submission" date="2025-08" db="UniProtKB">
        <authorList>
            <consortium name="RefSeq"/>
        </authorList>
    </citation>
    <scope>IDENTIFICATION</scope>
    <source>
        <tissue evidence="4">Blood</tissue>
    </source>
</reference>
<name>A0AA97LD52_EUBMA</name>
<dbReference type="InterPro" id="IPR038923">
    <property type="entry name" value="Centrobin"/>
</dbReference>
<feature type="compositionally biased region" description="Basic and acidic residues" evidence="2">
    <location>
        <begin position="405"/>
        <end position="419"/>
    </location>
</feature>
<evidence type="ECO:0000256" key="1">
    <source>
        <dbReference type="SAM" id="Coils"/>
    </source>
</evidence>
<evidence type="ECO:0000313" key="4">
    <source>
        <dbReference type="RefSeq" id="XP_054851540.1"/>
    </source>
</evidence>
<keyword evidence="3" id="KW-1185">Reference proteome</keyword>
<dbReference type="GO" id="GO:1902410">
    <property type="term" value="P:mitotic cytokinetic process"/>
    <property type="evidence" value="ECO:0007669"/>
    <property type="project" value="TreeGrafter"/>
</dbReference>
<evidence type="ECO:0000256" key="2">
    <source>
        <dbReference type="SAM" id="MobiDB-lite"/>
    </source>
</evidence>
<dbReference type="AlphaFoldDB" id="A0AA97LD52"/>
<sequence length="981" mass="110581">MAEKSTCRALNSSIRSEDLLSDMELLPASAPTTPAQQVPHAQAATPFASKVTTQLYTSLHQSRQAEAQARSHLDTQHGLSLARETEAPEVDLETLAEELSHRLSTSVEASSYRKGSGREPHHISEMENVRCHLQSMLRSSRDAVHGDSLAARTFERKDDDSFESDSTAALLNARPLQDVSPPGSMAGFEELFPRYTSLRLGQVREPSSYTDTHLLKDTLDKEQARRKHCERHIQALQNRLLELQQQLAVAISADKKKDSMIEQLDKTLAKVVEGWNRHEAEQTETLHRLRTEKEAAVQALGRHKEKMLETEQQLEQALSSISREQQTTSLYRREKEMLEEEKASLSHSLEAEGQRVRNLEADWDLERRQHEALRATLEEQQRSWAHRERQLEQQCQALQEDNRAQLDKEKAAAQREAQKSSDAQRVLASVQTEVQGLESELEAMRRDRDSLKMEMSLIKARYEAQKVKLESEMKVVLEQQVAERLAEVHEESLRQMSAMREQHRKQLLELGSHHEKELASQLAQFKSDLAEREERQQRLIEDYESRLSKQQEEMRELQAKCRRLETQRVEMASQFQAMMQAHWNEALRLFACVSPQSCTKDQRQVKDVPSEPGPDSERECLQLLESFKKDQKVESVGSSHGTGDCKGVGWAQAVPLQPVAQHSGQQGPLEAAEKSMLGPYRPFLPLLPDMGRFSSEFSHILNCSILSQQGFQQLEPQMDNTGTVAGLTFHPENLAEHPFTDDTDETLTEVVGSDGETPQHSSLESGGRPLQPDLQHYVRLLLEQSANENCAQKQEVFSGENPPRPMDQSQLGTSLSYHEQSTALWDPVRAPVSTVRIQPSSNAAVQKTKVPLSKAGMAHPSLEATGSQKQNPVHEGGILSPKQVAEVSRLLRQYQAKGKPVPSTEELYGYLHSSEMKSDGNVLTRRSFDPRLAEAARREVASTRRMGLSREKPRAAPKTGKKLAAVPTSNIRTSRGGSVWR</sequence>
<dbReference type="PANTHER" id="PTHR34439">
    <property type="entry name" value="CENTROBIN"/>
    <property type="match status" value="1"/>
</dbReference>
<dbReference type="GeneID" id="129340653"/>
<dbReference type="RefSeq" id="XP_054851540.1">
    <property type="nucleotide sequence ID" value="XM_054995565.1"/>
</dbReference>
<dbReference type="GO" id="GO:0007099">
    <property type="term" value="P:centriole replication"/>
    <property type="evidence" value="ECO:0007669"/>
    <property type="project" value="InterPro"/>
</dbReference>
<gene>
    <name evidence="4" type="primary">CNTROB</name>
</gene>
<dbReference type="GO" id="GO:0051299">
    <property type="term" value="P:centrosome separation"/>
    <property type="evidence" value="ECO:0007669"/>
    <property type="project" value="TreeGrafter"/>
</dbReference>
<dbReference type="GO" id="GO:0005814">
    <property type="term" value="C:centriole"/>
    <property type="evidence" value="ECO:0007669"/>
    <property type="project" value="TreeGrafter"/>
</dbReference>
<dbReference type="CTD" id="116840"/>
<dbReference type="PANTHER" id="PTHR34439:SF1">
    <property type="entry name" value="CENTROBIN"/>
    <property type="match status" value="1"/>
</dbReference>
<dbReference type="Proteomes" id="UP001190640">
    <property type="component" value="Chromosome 12"/>
</dbReference>
<feature type="region of interest" description="Disordered" evidence="2">
    <location>
        <begin position="405"/>
        <end position="424"/>
    </location>
</feature>
<feature type="compositionally biased region" description="Basic and acidic residues" evidence="2">
    <location>
        <begin position="938"/>
        <end position="954"/>
    </location>
</feature>
<feature type="coiled-coil region" evidence="1">
    <location>
        <begin position="286"/>
        <end position="341"/>
    </location>
</feature>
<dbReference type="KEGG" id="emc:129340653"/>
<evidence type="ECO:0000313" key="3">
    <source>
        <dbReference type="Proteomes" id="UP001190640"/>
    </source>
</evidence>
<protein>
    <submittedName>
        <fullName evidence="4">Centrobin isoform X1</fullName>
    </submittedName>
</protein>
<accession>A0AA97LD52</accession>
<keyword evidence="1" id="KW-0175">Coiled coil</keyword>
<organism evidence="3 4">
    <name type="scientific">Eublepharis macularius</name>
    <name type="common">Leopard gecko</name>
    <name type="synonym">Cyrtodactylus macularius</name>
    <dbReference type="NCBI Taxonomy" id="481883"/>
    <lineage>
        <taxon>Eukaryota</taxon>
        <taxon>Metazoa</taxon>
        <taxon>Chordata</taxon>
        <taxon>Craniata</taxon>
        <taxon>Vertebrata</taxon>
        <taxon>Euteleostomi</taxon>
        <taxon>Lepidosauria</taxon>
        <taxon>Squamata</taxon>
        <taxon>Bifurcata</taxon>
        <taxon>Gekkota</taxon>
        <taxon>Eublepharidae</taxon>
        <taxon>Eublepharinae</taxon>
        <taxon>Eublepharis</taxon>
    </lineage>
</organism>
<feature type="region of interest" description="Disordered" evidence="2">
    <location>
        <begin position="938"/>
        <end position="981"/>
    </location>
</feature>
<dbReference type="GO" id="GO:1902017">
    <property type="term" value="P:regulation of cilium assembly"/>
    <property type="evidence" value="ECO:0007669"/>
    <property type="project" value="InterPro"/>
</dbReference>